<comment type="subcellular location">
    <subcellularLocation>
        <location evidence="1">Membrane</location>
        <topology evidence="1">Multi-pass membrane protein</topology>
    </subcellularLocation>
</comment>
<evidence type="ECO:0000256" key="1">
    <source>
        <dbReference type="ARBA" id="ARBA00004141"/>
    </source>
</evidence>
<dbReference type="PANTHER" id="PTHR24064">
    <property type="entry name" value="SOLUTE CARRIER FAMILY 22 MEMBER"/>
    <property type="match status" value="1"/>
</dbReference>
<feature type="transmembrane region" description="Helical" evidence="5">
    <location>
        <begin position="419"/>
        <end position="443"/>
    </location>
</feature>
<dbReference type="InterPro" id="IPR020846">
    <property type="entry name" value="MFS_dom"/>
</dbReference>
<name>A0ABD0SMC7_LOXSC</name>
<dbReference type="Gene3D" id="1.20.1250.20">
    <property type="entry name" value="MFS general substrate transporter like domains"/>
    <property type="match status" value="1"/>
</dbReference>
<feature type="transmembrane region" description="Helical" evidence="5">
    <location>
        <begin position="327"/>
        <end position="352"/>
    </location>
</feature>
<dbReference type="PROSITE" id="PS00216">
    <property type="entry name" value="SUGAR_TRANSPORT_1"/>
    <property type="match status" value="1"/>
</dbReference>
<dbReference type="InterPro" id="IPR036259">
    <property type="entry name" value="MFS_trans_sf"/>
</dbReference>
<dbReference type="InterPro" id="IPR005829">
    <property type="entry name" value="Sugar_transporter_CS"/>
</dbReference>
<evidence type="ECO:0000313" key="8">
    <source>
        <dbReference type="Proteomes" id="UP001549921"/>
    </source>
</evidence>
<keyword evidence="2 5" id="KW-0812">Transmembrane</keyword>
<dbReference type="AlphaFoldDB" id="A0ABD0SMC7"/>
<accession>A0ABD0SMC7</accession>
<dbReference type="SUPFAM" id="SSF103473">
    <property type="entry name" value="MFS general substrate transporter"/>
    <property type="match status" value="1"/>
</dbReference>
<gene>
    <name evidence="7" type="ORF">ABMA28_005647</name>
</gene>
<reference evidence="7 8" key="1">
    <citation type="submission" date="2024-06" db="EMBL/GenBank/DDBJ databases">
        <title>A chromosome-level genome assembly of beet webworm, Loxostege sticticalis.</title>
        <authorList>
            <person name="Zhang Y."/>
        </authorList>
    </citation>
    <scope>NUCLEOTIDE SEQUENCE [LARGE SCALE GENOMIC DNA]</scope>
    <source>
        <strain evidence="7">AQ028</strain>
        <tissue evidence="7">Male pupae</tissue>
    </source>
</reference>
<evidence type="ECO:0000256" key="5">
    <source>
        <dbReference type="SAM" id="Phobius"/>
    </source>
</evidence>
<comment type="caution">
    <text evidence="7">The sequence shown here is derived from an EMBL/GenBank/DDBJ whole genome shotgun (WGS) entry which is preliminary data.</text>
</comment>
<evidence type="ECO:0000313" key="7">
    <source>
        <dbReference type="EMBL" id="KAL0820998.1"/>
    </source>
</evidence>
<protein>
    <recommendedName>
        <fullName evidence="6">Major facilitator superfamily (MFS) profile domain-containing protein</fullName>
    </recommendedName>
</protein>
<evidence type="ECO:0000259" key="6">
    <source>
        <dbReference type="PROSITE" id="PS50850"/>
    </source>
</evidence>
<dbReference type="Pfam" id="PF00083">
    <property type="entry name" value="Sugar_tr"/>
    <property type="match status" value="1"/>
</dbReference>
<proteinExistence type="predicted"/>
<evidence type="ECO:0000256" key="3">
    <source>
        <dbReference type="ARBA" id="ARBA00022989"/>
    </source>
</evidence>
<feature type="transmembrane region" description="Helical" evidence="5">
    <location>
        <begin position="389"/>
        <end position="407"/>
    </location>
</feature>
<organism evidence="7 8">
    <name type="scientific">Loxostege sticticalis</name>
    <name type="common">Beet webworm moth</name>
    <dbReference type="NCBI Taxonomy" id="481309"/>
    <lineage>
        <taxon>Eukaryota</taxon>
        <taxon>Metazoa</taxon>
        <taxon>Ecdysozoa</taxon>
        <taxon>Arthropoda</taxon>
        <taxon>Hexapoda</taxon>
        <taxon>Insecta</taxon>
        <taxon>Pterygota</taxon>
        <taxon>Neoptera</taxon>
        <taxon>Endopterygota</taxon>
        <taxon>Lepidoptera</taxon>
        <taxon>Glossata</taxon>
        <taxon>Ditrysia</taxon>
        <taxon>Pyraloidea</taxon>
        <taxon>Crambidae</taxon>
        <taxon>Pyraustinae</taxon>
        <taxon>Loxostege</taxon>
    </lineage>
</organism>
<evidence type="ECO:0000256" key="4">
    <source>
        <dbReference type="ARBA" id="ARBA00023136"/>
    </source>
</evidence>
<keyword evidence="4 5" id="KW-0472">Membrane</keyword>
<feature type="transmembrane region" description="Helical" evidence="5">
    <location>
        <begin position="485"/>
        <end position="504"/>
    </location>
</feature>
<feature type="transmembrane region" description="Helical" evidence="5">
    <location>
        <begin position="24"/>
        <end position="48"/>
    </location>
</feature>
<feature type="domain" description="Major facilitator superfamily (MFS) profile" evidence="6">
    <location>
        <begin position="32"/>
        <end position="509"/>
    </location>
</feature>
<dbReference type="GO" id="GO:0016020">
    <property type="term" value="C:membrane"/>
    <property type="evidence" value="ECO:0007669"/>
    <property type="project" value="UniProtKB-SubCell"/>
</dbReference>
<evidence type="ECO:0000256" key="2">
    <source>
        <dbReference type="ARBA" id="ARBA00022692"/>
    </source>
</evidence>
<sequence>MDSVYERALSEVGQNGKFQKRFDIFYNFIFTSLWAIAYNSIILALVIIPYSCQLPSKPENVSGMEWKSRYIPTYYDNSTGKVAFSRCQIYINPDESNETKACDVYSYNKTWYKSTVPSENNWICDDELKVAHIFAYSKIGEAVGSVIFGWFGDIYGRRLSYVLSLFLLVLGRLISVLTSPWYILFVAGCVLAWFPSWTVVQSATVISMEISAPERRSTIATLRTLGYSTGMCIMPLIYWWLGDWKTFMIVTTSTQLPFLLFSWKILESPRWLWVEGKPKDCVKELNRIAKVNNTKLETETKEEIFMTKATKTTEAFRPLSLFSSRRLAINTILQLYLWASVSLSYTVLLLSSSEKSDGNPFLEFTWQSMAEVPATFLGAWLADNLGRRHAGATAYSVSALMWILIFFRECGTSTWLQEWWVGSTLVIVNRLATTVSYYVIYLFNMELYPTCLRQSGMSMGNVFSSGGSAIAPYLMYKRRTLDTRIPGAVLFVVTLLGTGSTLLLPETLNATLPETVRDARDFGRGDKFKYGAIQLNTDPDQQPKDNE</sequence>
<keyword evidence="3 5" id="KW-1133">Transmembrane helix</keyword>
<dbReference type="PROSITE" id="PS50850">
    <property type="entry name" value="MFS"/>
    <property type="match status" value="1"/>
</dbReference>
<dbReference type="Proteomes" id="UP001549921">
    <property type="component" value="Unassembled WGS sequence"/>
</dbReference>
<dbReference type="EMBL" id="JBEDNZ010000018">
    <property type="protein sequence ID" value="KAL0820998.1"/>
    <property type="molecule type" value="Genomic_DNA"/>
</dbReference>
<feature type="transmembrane region" description="Helical" evidence="5">
    <location>
        <begin position="220"/>
        <end position="241"/>
    </location>
</feature>
<feature type="transmembrane region" description="Helical" evidence="5">
    <location>
        <begin position="159"/>
        <end position="175"/>
    </location>
</feature>
<dbReference type="InterPro" id="IPR005828">
    <property type="entry name" value="MFS_sugar_transport-like"/>
</dbReference>
<feature type="transmembrane region" description="Helical" evidence="5">
    <location>
        <begin position="181"/>
        <end position="200"/>
    </location>
</feature>